<gene>
    <name evidence="12" type="ORF">LSH36_52g03009</name>
</gene>
<dbReference type="Proteomes" id="UP001208570">
    <property type="component" value="Unassembled WGS sequence"/>
</dbReference>
<accession>A0AAD9K5J3</accession>
<evidence type="ECO:0000256" key="2">
    <source>
        <dbReference type="ARBA" id="ARBA00004922"/>
    </source>
</evidence>
<dbReference type="PANTHER" id="PTHR12413:SF1">
    <property type="entry name" value="DOLICHYL PYROPHOSPHATE MAN9GLCNAC2 ALPHA-1,3-GLUCOSYLTRANSFERASE"/>
    <property type="match status" value="1"/>
</dbReference>
<feature type="transmembrane region" description="Helical" evidence="10">
    <location>
        <begin position="369"/>
        <end position="395"/>
    </location>
</feature>
<feature type="chain" id="PRO_5041932971" description="Alpha-1,3-glucosyltransferase" evidence="11">
    <location>
        <begin position="25"/>
        <end position="461"/>
    </location>
</feature>
<keyword evidence="4 10" id="KW-0328">Glycosyltransferase</keyword>
<evidence type="ECO:0000256" key="6">
    <source>
        <dbReference type="ARBA" id="ARBA00022692"/>
    </source>
</evidence>
<evidence type="ECO:0000256" key="10">
    <source>
        <dbReference type="RuleBase" id="RU363110"/>
    </source>
</evidence>
<comment type="similarity">
    <text evidence="3 10">Belongs to the ALG6/ALG8 glucosyltransferase family.</text>
</comment>
<dbReference type="Pfam" id="PF03155">
    <property type="entry name" value="Alg6_Alg8"/>
    <property type="match status" value="2"/>
</dbReference>
<name>A0AAD9K5J3_9ANNE</name>
<keyword evidence="8 10" id="KW-1133">Transmembrane helix</keyword>
<keyword evidence="11" id="KW-0732">Signal</keyword>
<feature type="transmembrane region" description="Helical" evidence="10">
    <location>
        <begin position="112"/>
        <end position="134"/>
    </location>
</feature>
<evidence type="ECO:0000256" key="9">
    <source>
        <dbReference type="ARBA" id="ARBA00023136"/>
    </source>
</evidence>
<keyword evidence="6 10" id="KW-0812">Transmembrane</keyword>
<dbReference type="AlphaFoldDB" id="A0AAD9K5J3"/>
<dbReference type="PANTHER" id="PTHR12413">
    <property type="entry name" value="DOLICHYL GLYCOSYLTRANSFERASE"/>
    <property type="match status" value="1"/>
</dbReference>
<comment type="subcellular location">
    <subcellularLocation>
        <location evidence="1 10">Endoplasmic reticulum membrane</location>
        <topology evidence="1 10">Multi-pass membrane protein</topology>
    </subcellularLocation>
</comment>
<dbReference type="InterPro" id="IPR004856">
    <property type="entry name" value="Glyco_trans_ALG6/ALG8"/>
</dbReference>
<organism evidence="12 13">
    <name type="scientific">Paralvinella palmiformis</name>
    <dbReference type="NCBI Taxonomy" id="53620"/>
    <lineage>
        <taxon>Eukaryota</taxon>
        <taxon>Metazoa</taxon>
        <taxon>Spiralia</taxon>
        <taxon>Lophotrochozoa</taxon>
        <taxon>Annelida</taxon>
        <taxon>Polychaeta</taxon>
        <taxon>Sedentaria</taxon>
        <taxon>Canalipalpata</taxon>
        <taxon>Terebellida</taxon>
        <taxon>Terebelliformia</taxon>
        <taxon>Alvinellidae</taxon>
        <taxon>Paralvinella</taxon>
    </lineage>
</organism>
<feature type="transmembrane region" description="Helical" evidence="10">
    <location>
        <begin position="146"/>
        <end position="164"/>
    </location>
</feature>
<reference evidence="12" key="1">
    <citation type="journal article" date="2023" name="Mol. Biol. Evol.">
        <title>Third-Generation Sequencing Reveals the Adaptive Role of the Epigenome in Three Deep-Sea Polychaetes.</title>
        <authorList>
            <person name="Perez M."/>
            <person name="Aroh O."/>
            <person name="Sun Y."/>
            <person name="Lan Y."/>
            <person name="Juniper S.K."/>
            <person name="Young C.R."/>
            <person name="Angers B."/>
            <person name="Qian P.Y."/>
        </authorList>
    </citation>
    <scope>NUCLEOTIDE SEQUENCE</scope>
    <source>
        <strain evidence="12">P08H-3</strain>
    </source>
</reference>
<feature type="transmembrane region" description="Helical" evidence="10">
    <location>
        <begin position="264"/>
        <end position="281"/>
    </location>
</feature>
<proteinExistence type="inferred from homology"/>
<feature type="signal peptide" evidence="11">
    <location>
        <begin position="1"/>
        <end position="24"/>
    </location>
</feature>
<feature type="transmembrane region" description="Helical" evidence="10">
    <location>
        <begin position="240"/>
        <end position="258"/>
    </location>
</feature>
<feature type="transmembrane region" description="Helical" evidence="10">
    <location>
        <begin position="80"/>
        <end position="100"/>
    </location>
</feature>
<evidence type="ECO:0000256" key="3">
    <source>
        <dbReference type="ARBA" id="ARBA00008715"/>
    </source>
</evidence>
<evidence type="ECO:0000313" key="13">
    <source>
        <dbReference type="Proteomes" id="UP001208570"/>
    </source>
</evidence>
<feature type="transmembrane region" description="Helical" evidence="10">
    <location>
        <begin position="171"/>
        <end position="189"/>
    </location>
</feature>
<evidence type="ECO:0000256" key="11">
    <source>
        <dbReference type="SAM" id="SignalP"/>
    </source>
</evidence>
<protein>
    <recommendedName>
        <fullName evidence="10">Alpha-1,3-glucosyltransferase</fullName>
        <ecNumber evidence="10">2.4.1.-</ecNumber>
    </recommendedName>
</protein>
<evidence type="ECO:0000256" key="1">
    <source>
        <dbReference type="ARBA" id="ARBA00004477"/>
    </source>
</evidence>
<sequence>MTAITYSAVLGVCLLALLVRCAISLHGYSGAGQPPMYGDYEAQRHWMEITFNLPISEWYHNTTNNDLMYWGLDYPPLTAYHSWLCGYAANLFNTSWVKLFQSRGIETQEHKFFMRLTVLFADVLVFFPAVFVYFTKCSLNYKQMELYHAVPFFCYLLGSCFYGRGFPMWKLVKLGLVTILTFALCWLPFLQSTQSAKQVLHRLFPFARGLYEDKVASLWCTLSLVIKFKEILSSDSLVKLCLFTTSIALLPSSLHLLFKPTKRNLSISLVNVSLVFFLFSFQVHEKSILIPAISVCALLPYYPFACMWFLIISVFSMVPLLARDGLLLPTIATSVMFFLATCSLSECHKPATPDRKPSRQSVTQRQFSFVFWPEDIVVVSVFLLSMIGIFVLGLFHLRMKPPSDLPHIYPALIGAYSCAHFVMFLMFFHWKQFFSQEDIAPSKPTRSSQYSTIHHNMKKHN</sequence>
<evidence type="ECO:0000256" key="5">
    <source>
        <dbReference type="ARBA" id="ARBA00022679"/>
    </source>
</evidence>
<evidence type="ECO:0000313" key="12">
    <source>
        <dbReference type="EMBL" id="KAK2165289.1"/>
    </source>
</evidence>
<evidence type="ECO:0000256" key="7">
    <source>
        <dbReference type="ARBA" id="ARBA00022824"/>
    </source>
</evidence>
<keyword evidence="13" id="KW-1185">Reference proteome</keyword>
<comment type="pathway">
    <text evidence="2 10">Protein modification; protein glycosylation.</text>
</comment>
<dbReference type="EC" id="2.4.1.-" evidence="10"/>
<evidence type="ECO:0000256" key="8">
    <source>
        <dbReference type="ARBA" id="ARBA00022989"/>
    </source>
</evidence>
<keyword evidence="7 10" id="KW-0256">Endoplasmic reticulum</keyword>
<evidence type="ECO:0000256" key="4">
    <source>
        <dbReference type="ARBA" id="ARBA00022676"/>
    </source>
</evidence>
<dbReference type="EMBL" id="JAODUP010000052">
    <property type="protein sequence ID" value="KAK2165289.1"/>
    <property type="molecule type" value="Genomic_DNA"/>
</dbReference>
<keyword evidence="9 10" id="KW-0472">Membrane</keyword>
<feature type="transmembrane region" description="Helical" evidence="10">
    <location>
        <begin position="407"/>
        <end position="428"/>
    </location>
</feature>
<keyword evidence="5 10" id="KW-0808">Transferase</keyword>
<dbReference type="GO" id="GO:0042281">
    <property type="term" value="F:dolichyl pyrophosphate Man9GlcNAc2 alpha-1,3-glucosyltransferase activity"/>
    <property type="evidence" value="ECO:0007669"/>
    <property type="project" value="TreeGrafter"/>
</dbReference>
<dbReference type="GO" id="GO:0005789">
    <property type="term" value="C:endoplasmic reticulum membrane"/>
    <property type="evidence" value="ECO:0007669"/>
    <property type="project" value="UniProtKB-SubCell"/>
</dbReference>
<feature type="transmembrane region" description="Helical" evidence="10">
    <location>
        <begin position="288"/>
        <end position="315"/>
    </location>
</feature>
<comment type="caution">
    <text evidence="12">The sequence shown here is derived from an EMBL/GenBank/DDBJ whole genome shotgun (WGS) entry which is preliminary data.</text>
</comment>